<organism evidence="2 3">
    <name type="scientific">Stegodyphus mimosarum</name>
    <name type="common">African social velvet spider</name>
    <dbReference type="NCBI Taxonomy" id="407821"/>
    <lineage>
        <taxon>Eukaryota</taxon>
        <taxon>Metazoa</taxon>
        <taxon>Ecdysozoa</taxon>
        <taxon>Arthropoda</taxon>
        <taxon>Chelicerata</taxon>
        <taxon>Arachnida</taxon>
        <taxon>Araneae</taxon>
        <taxon>Araneomorphae</taxon>
        <taxon>Entelegynae</taxon>
        <taxon>Eresoidea</taxon>
        <taxon>Eresidae</taxon>
        <taxon>Stegodyphus</taxon>
    </lineage>
</organism>
<dbReference type="InterPro" id="IPR036397">
    <property type="entry name" value="RNaseH_sf"/>
</dbReference>
<name>A0A087TF97_STEMI</name>
<evidence type="ECO:0000313" key="3">
    <source>
        <dbReference type="Proteomes" id="UP000054359"/>
    </source>
</evidence>
<evidence type="ECO:0000259" key="1">
    <source>
        <dbReference type="PROSITE" id="PS50879"/>
    </source>
</evidence>
<dbReference type="OrthoDB" id="6434564at2759"/>
<accession>A0A087TF97</accession>
<gene>
    <name evidence="2" type="ORF">X975_17870</name>
</gene>
<dbReference type="InterPro" id="IPR012337">
    <property type="entry name" value="RNaseH-like_sf"/>
</dbReference>
<proteinExistence type="predicted"/>
<reference evidence="2 3" key="1">
    <citation type="submission" date="2013-11" db="EMBL/GenBank/DDBJ databases">
        <title>Genome sequencing of Stegodyphus mimosarum.</title>
        <authorList>
            <person name="Bechsgaard J."/>
        </authorList>
    </citation>
    <scope>NUCLEOTIDE SEQUENCE [LARGE SCALE GENOMIC DNA]</scope>
</reference>
<dbReference type="InterPro" id="IPR002156">
    <property type="entry name" value="RNaseH_domain"/>
</dbReference>
<evidence type="ECO:0000313" key="2">
    <source>
        <dbReference type="EMBL" id="KFM63786.1"/>
    </source>
</evidence>
<dbReference type="Pfam" id="PF00075">
    <property type="entry name" value="RNase_H"/>
    <property type="match status" value="1"/>
</dbReference>
<dbReference type="GO" id="GO:0004523">
    <property type="term" value="F:RNA-DNA hybrid ribonuclease activity"/>
    <property type="evidence" value="ECO:0007669"/>
    <property type="project" value="InterPro"/>
</dbReference>
<dbReference type="PROSITE" id="PS50879">
    <property type="entry name" value="RNASE_H_1"/>
    <property type="match status" value="1"/>
</dbReference>
<feature type="non-terminal residue" evidence="2">
    <location>
        <position position="78"/>
    </location>
</feature>
<dbReference type="EMBL" id="KK114958">
    <property type="protein sequence ID" value="KFM63786.1"/>
    <property type="molecule type" value="Genomic_DNA"/>
</dbReference>
<protein>
    <recommendedName>
        <fullName evidence="1">RNase H type-1 domain-containing protein</fullName>
    </recommendedName>
</protein>
<dbReference type="SUPFAM" id="SSF53098">
    <property type="entry name" value="Ribonuclease H-like"/>
    <property type="match status" value="1"/>
</dbReference>
<dbReference type="Proteomes" id="UP000054359">
    <property type="component" value="Unassembled WGS sequence"/>
</dbReference>
<dbReference type="Gene3D" id="3.30.420.10">
    <property type="entry name" value="Ribonuclease H-like superfamily/Ribonuclease H"/>
    <property type="match status" value="1"/>
</dbReference>
<dbReference type="GO" id="GO:0003676">
    <property type="term" value="F:nucleic acid binding"/>
    <property type="evidence" value="ECO:0007669"/>
    <property type="project" value="InterPro"/>
</dbReference>
<sequence>MSVLQALKNRHHTPTIIEIQQLLRHNQQTSFKLIWLKGHAGIEGNEMADQLANEAAINSDAQNVTAPIPTSHLKRILK</sequence>
<dbReference type="AlphaFoldDB" id="A0A087TF97"/>
<feature type="domain" description="RNase H type-1" evidence="1">
    <location>
        <begin position="1"/>
        <end position="57"/>
    </location>
</feature>
<keyword evidence="3" id="KW-1185">Reference proteome</keyword>